<dbReference type="EMBL" id="JADOUA010000001">
    <property type="protein sequence ID" value="MBG6089902.1"/>
    <property type="molecule type" value="Genomic_DNA"/>
</dbReference>
<proteinExistence type="predicted"/>
<evidence type="ECO:0008006" key="3">
    <source>
        <dbReference type="Google" id="ProtNLM"/>
    </source>
</evidence>
<organism evidence="1 2">
    <name type="scientific">Actinomadura viridis</name>
    <dbReference type="NCBI Taxonomy" id="58110"/>
    <lineage>
        <taxon>Bacteria</taxon>
        <taxon>Bacillati</taxon>
        <taxon>Actinomycetota</taxon>
        <taxon>Actinomycetes</taxon>
        <taxon>Streptosporangiales</taxon>
        <taxon>Thermomonosporaceae</taxon>
        <taxon>Actinomadura</taxon>
    </lineage>
</organism>
<evidence type="ECO:0000313" key="1">
    <source>
        <dbReference type="EMBL" id="MBG6089902.1"/>
    </source>
</evidence>
<comment type="caution">
    <text evidence="1">The sequence shown here is derived from an EMBL/GenBank/DDBJ whole genome shotgun (WGS) entry which is preliminary data.</text>
</comment>
<protein>
    <recommendedName>
        <fullName evidence="3">Tail terminator</fullName>
    </recommendedName>
</protein>
<name>A0A931DIC9_9ACTN</name>
<gene>
    <name evidence="1" type="ORF">IW256_004015</name>
</gene>
<accession>A0A931DIC9</accession>
<dbReference type="AlphaFoldDB" id="A0A931DIC9"/>
<keyword evidence="2" id="KW-1185">Reference proteome</keyword>
<sequence length="126" mass="13946">MAYPDIEKLLVAFYRAETGYRAATELPATLEQAVPVIQVARVPSGAGYRLDRPLVDVSVWTLKAQRALCSQIAQQVVDLTTWTLIGQRRPEGVVTAASVDVAPYWLSDPNPNLCRYLATYRLSAHT</sequence>
<dbReference type="RefSeq" id="WP_197012443.1">
    <property type="nucleotide sequence ID" value="NZ_BAABES010000010.1"/>
</dbReference>
<reference evidence="1" key="1">
    <citation type="submission" date="2020-11" db="EMBL/GenBank/DDBJ databases">
        <title>Sequencing the genomes of 1000 actinobacteria strains.</title>
        <authorList>
            <person name="Klenk H.-P."/>
        </authorList>
    </citation>
    <scope>NUCLEOTIDE SEQUENCE</scope>
    <source>
        <strain evidence="1">DSM 43175</strain>
    </source>
</reference>
<dbReference type="Proteomes" id="UP000614047">
    <property type="component" value="Unassembled WGS sequence"/>
</dbReference>
<evidence type="ECO:0000313" key="2">
    <source>
        <dbReference type="Proteomes" id="UP000614047"/>
    </source>
</evidence>